<keyword evidence="1" id="KW-0853">WD repeat</keyword>
<dbReference type="SMART" id="SM00320">
    <property type="entry name" value="WD40"/>
    <property type="match status" value="7"/>
</dbReference>
<feature type="repeat" description="WD" evidence="1">
    <location>
        <begin position="243"/>
        <end position="284"/>
    </location>
</feature>
<feature type="repeat" description="WD" evidence="1">
    <location>
        <begin position="285"/>
        <end position="327"/>
    </location>
</feature>
<dbReference type="RefSeq" id="XP_067804275.1">
    <property type="nucleotide sequence ID" value="XM_067945484.1"/>
</dbReference>
<dbReference type="GO" id="GO:0030621">
    <property type="term" value="F:U4 snRNA binding"/>
    <property type="evidence" value="ECO:0007669"/>
    <property type="project" value="TreeGrafter"/>
</dbReference>
<evidence type="ECO:0000313" key="2">
    <source>
        <dbReference type="EMBL" id="KAK2197433.1"/>
    </source>
</evidence>
<proteinExistence type="predicted"/>
<dbReference type="PANTHER" id="PTHR19846">
    <property type="entry name" value="WD40 REPEAT PROTEIN"/>
    <property type="match status" value="1"/>
</dbReference>
<dbReference type="AlphaFoldDB" id="A0AAD9PMC4"/>
<dbReference type="EMBL" id="JALLKP010000001">
    <property type="protein sequence ID" value="KAK2197433.1"/>
    <property type="molecule type" value="Genomic_DNA"/>
</dbReference>
<dbReference type="InterPro" id="IPR001680">
    <property type="entry name" value="WD40_rpt"/>
</dbReference>
<reference evidence="2" key="1">
    <citation type="journal article" date="2023" name="Nat. Microbiol.">
        <title>Babesia duncani multi-omics identifies virulence factors and drug targets.</title>
        <authorList>
            <person name="Singh P."/>
            <person name="Lonardi S."/>
            <person name="Liang Q."/>
            <person name="Vydyam P."/>
            <person name="Khabirova E."/>
            <person name="Fang T."/>
            <person name="Gihaz S."/>
            <person name="Thekkiniath J."/>
            <person name="Munshi M."/>
            <person name="Abel S."/>
            <person name="Ciampossin L."/>
            <person name="Batugedara G."/>
            <person name="Gupta M."/>
            <person name="Lu X.M."/>
            <person name="Lenz T."/>
            <person name="Chakravarty S."/>
            <person name="Cornillot E."/>
            <person name="Hu Y."/>
            <person name="Ma W."/>
            <person name="Gonzalez L.M."/>
            <person name="Sanchez S."/>
            <person name="Estrada K."/>
            <person name="Sanchez-Flores A."/>
            <person name="Montero E."/>
            <person name="Harb O.S."/>
            <person name="Le Roch K.G."/>
            <person name="Mamoun C.B."/>
        </authorList>
    </citation>
    <scope>NUCLEOTIDE SEQUENCE</scope>
    <source>
        <strain evidence="2">WA1</strain>
    </source>
</reference>
<dbReference type="Gene3D" id="2.130.10.10">
    <property type="entry name" value="YVTN repeat-like/Quinoprotein amine dehydrogenase"/>
    <property type="match status" value="2"/>
</dbReference>
<dbReference type="Pfam" id="PF00400">
    <property type="entry name" value="WD40"/>
    <property type="match status" value="4"/>
</dbReference>
<dbReference type="GO" id="GO:0000398">
    <property type="term" value="P:mRNA splicing, via spliceosome"/>
    <property type="evidence" value="ECO:0007669"/>
    <property type="project" value="TreeGrafter"/>
</dbReference>
<dbReference type="GO" id="GO:0017070">
    <property type="term" value="F:U6 snRNA binding"/>
    <property type="evidence" value="ECO:0007669"/>
    <property type="project" value="TreeGrafter"/>
</dbReference>
<feature type="repeat" description="WD" evidence="1">
    <location>
        <begin position="201"/>
        <end position="242"/>
    </location>
</feature>
<sequence>MSNVFKKKALAADYNVAEEENEEDNERELFYTEGDDYVVEFRKTIAYFSWERTVKRKALLHGYRNQCDQFEHNDDVDRYGNYITENISLSYSQLASDRPLTMARFSPNLKYIAVCSLCSFINIYDYESEEYPQIVRLDNGSKEMIHCLSWNCSSSHPCYNNVNEIPDGDLILASGGSGGTVSLWKPFEKNGRQDSSCIASIQLHEARVNRIQFHPCEKYLVSTSADETIRLFDVERQAEIYIQEGHSHSVYALRVSGDGNLMASGDIHGVVLIFDLRSGKHIFQQPVHNGDVTGIDFHPLFQSIFATSSSDNSVKIYDLRMLKPITSILAHTKLVSDVQFEPIYGRFIATSSFDTLVKVWDSHEYKCRKVLPNDNVRAMGLHVAPDTSAIVSVGYDRIWRLFKIQGDPDNAKYGLHRALYNQM</sequence>
<comment type="caution">
    <text evidence="2">The sequence shown here is derived from an EMBL/GenBank/DDBJ whole genome shotgun (WGS) entry which is preliminary data.</text>
</comment>
<gene>
    <name evidence="2" type="ORF">BdWA1_000433</name>
</gene>
<dbReference type="PROSITE" id="PS50082">
    <property type="entry name" value="WD_REPEATS_2"/>
    <property type="match status" value="4"/>
</dbReference>
<evidence type="ECO:0000256" key="1">
    <source>
        <dbReference type="PROSITE-ProRule" id="PRU00221"/>
    </source>
</evidence>
<evidence type="ECO:0000313" key="3">
    <source>
        <dbReference type="Proteomes" id="UP001214638"/>
    </source>
</evidence>
<dbReference type="GO" id="GO:0046540">
    <property type="term" value="C:U4/U6 x U5 tri-snRNP complex"/>
    <property type="evidence" value="ECO:0007669"/>
    <property type="project" value="TreeGrafter"/>
</dbReference>
<dbReference type="KEGG" id="bdw:94334731"/>
<dbReference type="SUPFAM" id="SSF50978">
    <property type="entry name" value="WD40 repeat-like"/>
    <property type="match status" value="1"/>
</dbReference>
<dbReference type="PROSITE" id="PS50294">
    <property type="entry name" value="WD_REPEATS_REGION"/>
    <property type="match status" value="2"/>
</dbReference>
<name>A0AAD9PMC4_9APIC</name>
<dbReference type="Proteomes" id="UP001214638">
    <property type="component" value="Unassembled WGS sequence"/>
</dbReference>
<dbReference type="CDD" id="cd00200">
    <property type="entry name" value="WD40"/>
    <property type="match status" value="1"/>
</dbReference>
<dbReference type="InterPro" id="IPR015943">
    <property type="entry name" value="WD40/YVTN_repeat-like_dom_sf"/>
</dbReference>
<feature type="repeat" description="WD" evidence="1">
    <location>
        <begin position="328"/>
        <end position="361"/>
    </location>
</feature>
<protein>
    <submittedName>
        <fullName evidence="2">Bifunctional WD40 repeat/WD40-YVTN repeat-like-containing domain superfamily/WD40-repeat-containing domain superfamily</fullName>
    </submittedName>
</protein>
<accession>A0AAD9PMC4</accession>
<organism evidence="2 3">
    <name type="scientific">Babesia duncani</name>
    <dbReference type="NCBI Taxonomy" id="323732"/>
    <lineage>
        <taxon>Eukaryota</taxon>
        <taxon>Sar</taxon>
        <taxon>Alveolata</taxon>
        <taxon>Apicomplexa</taxon>
        <taxon>Aconoidasida</taxon>
        <taxon>Piroplasmida</taxon>
        <taxon>Babesiidae</taxon>
        <taxon>Babesia</taxon>
    </lineage>
</organism>
<keyword evidence="3" id="KW-1185">Reference proteome</keyword>
<dbReference type="InterPro" id="IPR036322">
    <property type="entry name" value="WD40_repeat_dom_sf"/>
</dbReference>
<dbReference type="PANTHER" id="PTHR19846:SF0">
    <property type="entry name" value="PRE-MRNA PROCESSING FACTOR 4"/>
    <property type="match status" value="1"/>
</dbReference>
<dbReference type="GeneID" id="94334731"/>